<dbReference type="Proteomes" id="UP000202618">
    <property type="component" value="Segment"/>
</dbReference>
<dbReference type="RefSeq" id="YP_009282906.1">
    <property type="nucleotide sequence ID" value="NC_031039.1"/>
</dbReference>
<evidence type="ECO:0000313" key="2">
    <source>
        <dbReference type="Proteomes" id="UP000202618"/>
    </source>
</evidence>
<gene>
    <name evidence="1" type="ORF">AR9_g001</name>
</gene>
<reference evidence="1 2" key="1">
    <citation type="journal article" date="2016" name="Virology">
        <title>The genome of AR9, a giant transducing Bacillus phage encoding two multisubunit RNA polymerases.</title>
        <authorList>
            <person name="Lavysh D."/>
            <person name="Sokolova M."/>
            <person name="Minakhin L."/>
            <person name="Yakunina M."/>
            <person name="Artamonova T."/>
            <person name="Kozyavkin S."/>
            <person name="Makarova K.S."/>
            <person name="Koonin E.V."/>
            <person name="Severinov K."/>
        </authorList>
    </citation>
    <scope>NUCLEOTIDE SEQUENCE [LARGE SCALE GENOMIC DNA]</scope>
</reference>
<name>A0A172JHR0_BPPB1</name>
<dbReference type="KEGG" id="vg:29059011"/>
<organism evidence="1 2">
    <name type="scientific">Bacillus phage AR9</name>
    <dbReference type="NCBI Taxonomy" id="1815509"/>
    <lineage>
        <taxon>Viruses</taxon>
        <taxon>Duplodnaviria</taxon>
        <taxon>Heunggongvirae</taxon>
        <taxon>Uroviricota</taxon>
        <taxon>Caudoviricetes</taxon>
        <taxon>Takahashivirus</taxon>
        <taxon>Bacillus phage PBS1</taxon>
    </lineage>
</organism>
<evidence type="ECO:0000313" key="1">
    <source>
        <dbReference type="EMBL" id="AMS01086.1"/>
    </source>
</evidence>
<proteinExistence type="predicted"/>
<dbReference type="GeneID" id="29059011"/>
<dbReference type="EMBL" id="KU878088">
    <property type="protein sequence ID" value="AMS01086.1"/>
    <property type="molecule type" value="Genomic_DNA"/>
</dbReference>
<protein>
    <submittedName>
        <fullName evidence="1">Uncharacterized protein</fullName>
    </submittedName>
</protein>
<accession>A0A172JHR0</accession>
<sequence length="67" mass="7919">MSEKQPVTITFTEFSEEDSTKTLLVGVTSDGKRESEIFNSLIFPTFNRMRAERKIINKLKFRRKFML</sequence>